<keyword evidence="3" id="KW-1185">Reference proteome</keyword>
<dbReference type="RefSeq" id="WP_035941448.1">
    <property type="nucleotide sequence ID" value="NZ_CADFFX010000003.1"/>
</dbReference>
<evidence type="ECO:0000259" key="1">
    <source>
        <dbReference type="Pfam" id="PF13490"/>
    </source>
</evidence>
<dbReference type="Proteomes" id="UP000027466">
    <property type="component" value="Unassembled WGS sequence"/>
</dbReference>
<name>A0A069PYI9_9BURK</name>
<evidence type="ECO:0000313" key="3">
    <source>
        <dbReference type="Proteomes" id="UP000027466"/>
    </source>
</evidence>
<sequence>MLNCKEATRLMSDEMDERPTLHERNRLRLHLITCSGCRNYRRDLQLLRRACRSMVQRTIDVSSDE</sequence>
<protein>
    <recommendedName>
        <fullName evidence="1">Putative zinc-finger domain-containing protein</fullName>
    </recommendedName>
</protein>
<dbReference type="EMBL" id="JFHC01000001">
    <property type="protein sequence ID" value="KDR44914.1"/>
    <property type="molecule type" value="Genomic_DNA"/>
</dbReference>
<organism evidence="2 3">
    <name type="scientific">Caballeronia glathei</name>
    <dbReference type="NCBI Taxonomy" id="60547"/>
    <lineage>
        <taxon>Bacteria</taxon>
        <taxon>Pseudomonadati</taxon>
        <taxon>Pseudomonadota</taxon>
        <taxon>Betaproteobacteria</taxon>
        <taxon>Burkholderiales</taxon>
        <taxon>Burkholderiaceae</taxon>
        <taxon>Caballeronia</taxon>
    </lineage>
</organism>
<proteinExistence type="predicted"/>
<dbReference type="Pfam" id="PF13490">
    <property type="entry name" value="zf-HC2"/>
    <property type="match status" value="1"/>
</dbReference>
<comment type="caution">
    <text evidence="2">The sequence shown here is derived from an EMBL/GenBank/DDBJ whole genome shotgun (WGS) entry which is preliminary data.</text>
</comment>
<gene>
    <name evidence="2" type="ORF">BG61_01750</name>
</gene>
<dbReference type="InterPro" id="IPR027383">
    <property type="entry name" value="Znf_put"/>
</dbReference>
<accession>A0A069PYI9</accession>
<reference evidence="2 3" key="1">
    <citation type="submission" date="2014-03" db="EMBL/GenBank/DDBJ databases">
        <title>Draft Genome Sequences of Four Burkholderia Strains.</title>
        <authorList>
            <person name="Liu X.Y."/>
            <person name="Li C.X."/>
            <person name="Xu J.H."/>
        </authorList>
    </citation>
    <scope>NUCLEOTIDE SEQUENCE [LARGE SCALE GENOMIC DNA]</scope>
    <source>
        <strain evidence="2 3">DSM 50014</strain>
    </source>
</reference>
<feature type="domain" description="Putative zinc-finger" evidence="1">
    <location>
        <begin position="4"/>
        <end position="38"/>
    </location>
</feature>
<evidence type="ECO:0000313" key="2">
    <source>
        <dbReference type="EMBL" id="KDR44914.1"/>
    </source>
</evidence>
<dbReference type="AlphaFoldDB" id="A0A069PYI9"/>